<dbReference type="Gene3D" id="3.40.50.2300">
    <property type="match status" value="1"/>
</dbReference>
<dbReference type="InterPro" id="IPR003661">
    <property type="entry name" value="HisK_dim/P_dom"/>
</dbReference>
<reference evidence="9 10" key="1">
    <citation type="submission" date="2016-10" db="EMBL/GenBank/DDBJ databases">
        <authorList>
            <person name="de Groot N.N."/>
        </authorList>
    </citation>
    <scope>NUCLEOTIDE SEQUENCE [LARGE SCALE GENOMIC DNA]</scope>
    <source>
        <strain evidence="9 10">AA1</strain>
    </source>
</reference>
<dbReference type="PANTHER" id="PTHR43065:SF42">
    <property type="entry name" value="TWO-COMPONENT SENSOR PPRA"/>
    <property type="match status" value="1"/>
</dbReference>
<dbReference type="SUPFAM" id="SSF47384">
    <property type="entry name" value="Homodimeric domain of signal transducing histidine kinase"/>
    <property type="match status" value="1"/>
</dbReference>
<dbReference type="Pfam" id="PF02518">
    <property type="entry name" value="HATPase_c"/>
    <property type="match status" value="1"/>
</dbReference>
<comment type="catalytic activity">
    <reaction evidence="1">
        <text>ATP + protein L-histidine = ADP + protein N-phospho-L-histidine.</text>
        <dbReference type="EC" id="2.7.13.3"/>
    </reaction>
</comment>
<dbReference type="Pfam" id="PF00072">
    <property type="entry name" value="Response_reg"/>
    <property type="match status" value="1"/>
</dbReference>
<dbReference type="AlphaFoldDB" id="A0A1G5JI05"/>
<dbReference type="SMART" id="SM00388">
    <property type="entry name" value="HisKA"/>
    <property type="match status" value="1"/>
</dbReference>
<dbReference type="PROSITE" id="PS50113">
    <property type="entry name" value="PAC"/>
    <property type="match status" value="1"/>
</dbReference>
<dbReference type="CDD" id="cd00130">
    <property type="entry name" value="PAS"/>
    <property type="match status" value="1"/>
</dbReference>
<feature type="domain" description="Histidine kinase" evidence="5">
    <location>
        <begin position="184"/>
        <end position="407"/>
    </location>
</feature>
<proteinExistence type="predicted"/>
<dbReference type="Gene3D" id="3.30.450.20">
    <property type="entry name" value="PAS domain"/>
    <property type="match status" value="1"/>
</dbReference>
<dbReference type="InterPro" id="IPR036097">
    <property type="entry name" value="HisK_dim/P_sf"/>
</dbReference>
<dbReference type="Gene3D" id="3.30.565.10">
    <property type="entry name" value="Histidine kinase-like ATPase, C-terminal domain"/>
    <property type="match status" value="1"/>
</dbReference>
<gene>
    <name evidence="9" type="ORF">SAMN05216233_13040</name>
</gene>
<dbReference type="EC" id="2.7.13.3" evidence="2"/>
<keyword evidence="10" id="KW-1185">Reference proteome</keyword>
<feature type="domain" description="Response regulatory" evidence="6">
    <location>
        <begin position="426"/>
        <end position="542"/>
    </location>
</feature>
<feature type="modified residue" description="4-aspartylphosphate" evidence="4">
    <location>
        <position position="477"/>
    </location>
</feature>
<dbReference type="Gene3D" id="1.10.287.130">
    <property type="match status" value="1"/>
</dbReference>
<evidence type="ECO:0000313" key="10">
    <source>
        <dbReference type="Proteomes" id="UP000198870"/>
    </source>
</evidence>
<dbReference type="PANTHER" id="PTHR43065">
    <property type="entry name" value="SENSOR HISTIDINE KINASE"/>
    <property type="match status" value="1"/>
</dbReference>
<dbReference type="PROSITE" id="PS50112">
    <property type="entry name" value="PAS"/>
    <property type="match status" value="1"/>
</dbReference>
<dbReference type="GO" id="GO:0000155">
    <property type="term" value="F:phosphorelay sensor kinase activity"/>
    <property type="evidence" value="ECO:0007669"/>
    <property type="project" value="InterPro"/>
</dbReference>
<evidence type="ECO:0000313" key="9">
    <source>
        <dbReference type="EMBL" id="SCY87399.1"/>
    </source>
</evidence>
<dbReference type="InterPro" id="IPR000700">
    <property type="entry name" value="PAS-assoc_C"/>
</dbReference>
<evidence type="ECO:0000256" key="2">
    <source>
        <dbReference type="ARBA" id="ARBA00012438"/>
    </source>
</evidence>
<evidence type="ECO:0000259" key="8">
    <source>
        <dbReference type="PROSITE" id="PS50113"/>
    </source>
</evidence>
<dbReference type="InterPro" id="IPR036890">
    <property type="entry name" value="HATPase_C_sf"/>
</dbReference>
<name>A0A1G5JI05_9BACT</name>
<organism evidence="9 10">
    <name type="scientific">Desulfoluna spongiiphila</name>
    <dbReference type="NCBI Taxonomy" id="419481"/>
    <lineage>
        <taxon>Bacteria</taxon>
        <taxon>Pseudomonadati</taxon>
        <taxon>Thermodesulfobacteriota</taxon>
        <taxon>Desulfobacteria</taxon>
        <taxon>Desulfobacterales</taxon>
        <taxon>Desulfolunaceae</taxon>
        <taxon>Desulfoluna</taxon>
    </lineage>
</organism>
<dbReference type="PROSITE" id="PS50109">
    <property type="entry name" value="HIS_KIN"/>
    <property type="match status" value="1"/>
</dbReference>
<protein>
    <recommendedName>
        <fullName evidence="2">histidine kinase</fullName>
        <ecNumber evidence="2">2.7.13.3</ecNumber>
    </recommendedName>
</protein>
<dbReference type="STRING" id="419481.SAMN05216233_13040"/>
<sequence>MNRDSDRTVLVVHGDEHTLARARRLLEAEGIASEEQVRGHDAPEDPVRYEELFKTSRDGILFTDLNGRIEDANPAFLEMVGYPLGEVCDRFEQQMTPEKWRLLESRIVTPALLAQGESGEYEKEFIRKGGSRVPTQVRSWLLRNNRGEPFRKLTLVRDTSARKSMEEQLRQAQKMEALGTLAGGIAHDFNNVLAAILGYIELARFDVDESNPARKSIDQIYKASQRARNLVGHILSFSRQTVHEKKPVFMQQIIGESLELLRASLPSTIEIKQSMTSKVYPIDADSTQIHQILMNLCTNAAHAMAEGGTLSILLDVVTLNEVDVHEFIELEPGAYMKLSVGDTGCGMNLDVKKRIFDPYFTTKGKGQGTGMGLSVVHGILKVHGGAVRVESEEGEGSVFHLYFPVSEGRAGEEPAVVVGLARGRERILFVDDEPDLTEMVGSMLERLGYTVTAVTDSREALDLFSASPEAFDLVVTDLTMPKMTGVALARKVKDLRPEVPVIICTGYSDSVSAGEVSDAGIDFLLMKPLEIRELSASIRNALAGRGTDEEMSLH</sequence>
<dbReference type="InterPro" id="IPR000014">
    <property type="entry name" value="PAS"/>
</dbReference>
<feature type="domain" description="PAS" evidence="7">
    <location>
        <begin position="45"/>
        <end position="90"/>
    </location>
</feature>
<evidence type="ECO:0000259" key="6">
    <source>
        <dbReference type="PROSITE" id="PS50110"/>
    </source>
</evidence>
<evidence type="ECO:0000259" key="5">
    <source>
        <dbReference type="PROSITE" id="PS50109"/>
    </source>
</evidence>
<dbReference type="Proteomes" id="UP000198870">
    <property type="component" value="Unassembled WGS sequence"/>
</dbReference>
<feature type="domain" description="PAC" evidence="8">
    <location>
        <begin position="119"/>
        <end position="171"/>
    </location>
</feature>
<evidence type="ECO:0000256" key="4">
    <source>
        <dbReference type="PROSITE-ProRule" id="PRU00169"/>
    </source>
</evidence>
<accession>A0A1G5JI05</accession>
<dbReference type="EMBL" id="FMUX01000030">
    <property type="protein sequence ID" value="SCY87399.1"/>
    <property type="molecule type" value="Genomic_DNA"/>
</dbReference>
<evidence type="ECO:0000256" key="1">
    <source>
        <dbReference type="ARBA" id="ARBA00000085"/>
    </source>
</evidence>
<dbReference type="InterPro" id="IPR003594">
    <property type="entry name" value="HATPase_dom"/>
</dbReference>
<evidence type="ECO:0000259" key="7">
    <source>
        <dbReference type="PROSITE" id="PS50112"/>
    </source>
</evidence>
<dbReference type="SMART" id="SM00091">
    <property type="entry name" value="PAS"/>
    <property type="match status" value="1"/>
</dbReference>
<dbReference type="Pfam" id="PF00512">
    <property type="entry name" value="HisKA"/>
    <property type="match status" value="1"/>
</dbReference>
<dbReference type="NCBIfam" id="TIGR00229">
    <property type="entry name" value="sensory_box"/>
    <property type="match status" value="1"/>
</dbReference>
<dbReference type="PRINTS" id="PR00344">
    <property type="entry name" value="BCTRLSENSOR"/>
</dbReference>
<evidence type="ECO:0000256" key="3">
    <source>
        <dbReference type="ARBA" id="ARBA00022553"/>
    </source>
</evidence>
<dbReference type="Pfam" id="PF13426">
    <property type="entry name" value="PAS_9"/>
    <property type="match status" value="1"/>
</dbReference>
<dbReference type="CDD" id="cd00156">
    <property type="entry name" value="REC"/>
    <property type="match status" value="1"/>
</dbReference>
<dbReference type="InterPro" id="IPR005467">
    <property type="entry name" value="His_kinase_dom"/>
</dbReference>
<dbReference type="InterPro" id="IPR004358">
    <property type="entry name" value="Sig_transdc_His_kin-like_C"/>
</dbReference>
<dbReference type="SUPFAM" id="SSF55874">
    <property type="entry name" value="ATPase domain of HSP90 chaperone/DNA topoisomerase II/histidine kinase"/>
    <property type="match status" value="1"/>
</dbReference>
<dbReference type="SMART" id="SM00387">
    <property type="entry name" value="HATPase_c"/>
    <property type="match status" value="1"/>
</dbReference>
<dbReference type="CDD" id="cd00082">
    <property type="entry name" value="HisKA"/>
    <property type="match status" value="1"/>
</dbReference>
<dbReference type="InterPro" id="IPR011006">
    <property type="entry name" value="CheY-like_superfamily"/>
</dbReference>
<dbReference type="SUPFAM" id="SSF52172">
    <property type="entry name" value="CheY-like"/>
    <property type="match status" value="1"/>
</dbReference>
<dbReference type="InterPro" id="IPR035965">
    <property type="entry name" value="PAS-like_dom_sf"/>
</dbReference>
<dbReference type="SUPFAM" id="SSF55785">
    <property type="entry name" value="PYP-like sensor domain (PAS domain)"/>
    <property type="match status" value="1"/>
</dbReference>
<keyword evidence="3 4" id="KW-0597">Phosphoprotein</keyword>
<dbReference type="InterPro" id="IPR001789">
    <property type="entry name" value="Sig_transdc_resp-reg_receiver"/>
</dbReference>
<dbReference type="SMART" id="SM00448">
    <property type="entry name" value="REC"/>
    <property type="match status" value="1"/>
</dbReference>
<dbReference type="PROSITE" id="PS50110">
    <property type="entry name" value="RESPONSE_REGULATORY"/>
    <property type="match status" value="1"/>
</dbReference>